<dbReference type="Proteomes" id="UP000694851">
    <property type="component" value="Unplaced"/>
</dbReference>
<dbReference type="RefSeq" id="XP_019495206.1">
    <property type="nucleotide sequence ID" value="XM_019639661.1"/>
</dbReference>
<proteinExistence type="predicted"/>
<dbReference type="SUPFAM" id="SSF141673">
    <property type="entry name" value="MOSC N-terminal domain-like"/>
    <property type="match status" value="1"/>
</dbReference>
<keyword evidence="2" id="KW-1185">Reference proteome</keyword>
<evidence type="ECO:0000313" key="3">
    <source>
        <dbReference type="RefSeq" id="XP_019495206.1"/>
    </source>
</evidence>
<sequence length="150" mass="16239">MGAQVHRCWPTLASPCSPSLPGSGGVDTLGPAAVTLGTVGRCRQLQQVGTVFQLWIYAAKSCKGVLVSKAQCTAMGLRSGYLRDRFWLVINEKGNMVTAHQEPREVLISLTCECDALTLGAAYMKDLLLPIETPTTNAVFKRRRRCSVGL</sequence>
<evidence type="ECO:0000313" key="2">
    <source>
        <dbReference type="Proteomes" id="UP000694851"/>
    </source>
</evidence>
<organism evidence="2 3">
    <name type="scientific">Hipposideros armiger</name>
    <name type="common">Great Himalayan leaf-nosed bat</name>
    <dbReference type="NCBI Taxonomy" id="186990"/>
    <lineage>
        <taxon>Eukaryota</taxon>
        <taxon>Metazoa</taxon>
        <taxon>Chordata</taxon>
        <taxon>Craniata</taxon>
        <taxon>Vertebrata</taxon>
        <taxon>Euteleostomi</taxon>
        <taxon>Mammalia</taxon>
        <taxon>Eutheria</taxon>
        <taxon>Laurasiatheria</taxon>
        <taxon>Chiroptera</taxon>
        <taxon>Yinpterochiroptera</taxon>
        <taxon>Rhinolophoidea</taxon>
        <taxon>Hipposideridae</taxon>
        <taxon>Hipposideros</taxon>
    </lineage>
</organism>
<feature type="domain" description="Molybdenum cofactor sulfurase middle" evidence="1">
    <location>
        <begin position="49"/>
        <end position="137"/>
    </location>
</feature>
<dbReference type="InterPro" id="IPR005303">
    <property type="entry name" value="MOCOS_middle"/>
</dbReference>
<dbReference type="Pfam" id="PF03476">
    <property type="entry name" value="MOSC_N"/>
    <property type="match status" value="1"/>
</dbReference>
<evidence type="ECO:0000259" key="1">
    <source>
        <dbReference type="Pfam" id="PF03476"/>
    </source>
</evidence>
<name>A0A8B7R2L0_HIPAR</name>
<reference evidence="3" key="1">
    <citation type="submission" date="2025-08" db="UniProtKB">
        <authorList>
            <consortium name="RefSeq"/>
        </authorList>
    </citation>
    <scope>IDENTIFICATION</scope>
    <source>
        <tissue evidence="3">Muscle</tissue>
    </source>
</reference>
<accession>A0A8B7R2L0</accession>
<protein>
    <submittedName>
        <fullName evidence="3">Mitochondrial amidoxime-reducing component 1-like isoform X2</fullName>
    </submittedName>
</protein>
<dbReference type="AlphaFoldDB" id="A0A8B7R2L0"/>
<dbReference type="OrthoDB" id="17255at2759"/>
<gene>
    <name evidence="3" type="primary">LOC109381201</name>
</gene>
<dbReference type="GeneID" id="109381201"/>